<dbReference type="AlphaFoldDB" id="A0A518EZN3"/>
<feature type="transmembrane region" description="Helical" evidence="6">
    <location>
        <begin position="320"/>
        <end position="339"/>
    </location>
</feature>
<evidence type="ECO:0000256" key="4">
    <source>
        <dbReference type="ARBA" id="ARBA00023136"/>
    </source>
</evidence>
<organism evidence="8 9">
    <name type="scientific">Saltatorellus ferox</name>
    <dbReference type="NCBI Taxonomy" id="2528018"/>
    <lineage>
        <taxon>Bacteria</taxon>
        <taxon>Pseudomonadati</taxon>
        <taxon>Planctomycetota</taxon>
        <taxon>Planctomycetia</taxon>
        <taxon>Planctomycetia incertae sedis</taxon>
        <taxon>Saltatorellus</taxon>
    </lineage>
</organism>
<evidence type="ECO:0000256" key="1">
    <source>
        <dbReference type="ARBA" id="ARBA00004141"/>
    </source>
</evidence>
<evidence type="ECO:0000313" key="9">
    <source>
        <dbReference type="Proteomes" id="UP000320390"/>
    </source>
</evidence>
<feature type="transmembrane region" description="Helical" evidence="6">
    <location>
        <begin position="360"/>
        <end position="389"/>
    </location>
</feature>
<keyword evidence="3 6" id="KW-1133">Transmembrane helix</keyword>
<evidence type="ECO:0000256" key="6">
    <source>
        <dbReference type="SAM" id="Phobius"/>
    </source>
</evidence>
<dbReference type="RefSeq" id="WP_145204044.1">
    <property type="nucleotide sequence ID" value="NZ_CP036434.1"/>
</dbReference>
<feature type="transmembrane region" description="Helical" evidence="6">
    <location>
        <begin position="281"/>
        <end position="300"/>
    </location>
</feature>
<feature type="transmembrane region" description="Helical" evidence="6">
    <location>
        <begin position="253"/>
        <end position="274"/>
    </location>
</feature>
<dbReference type="Pfam" id="PF00916">
    <property type="entry name" value="Sulfate_transp"/>
    <property type="match status" value="1"/>
</dbReference>
<keyword evidence="4 6" id="KW-0472">Membrane</keyword>
<dbReference type="PROSITE" id="PS50801">
    <property type="entry name" value="STAS"/>
    <property type="match status" value="1"/>
</dbReference>
<dbReference type="EMBL" id="CP036434">
    <property type="protein sequence ID" value="QDV09529.1"/>
    <property type="molecule type" value="Genomic_DNA"/>
</dbReference>
<sequence length="545" mass="56914">MSDSNHDADSSVSPPSASGASALWPGAFSKADLRSGFLVFLIALPLCLGIAMASSFPPVAGILTAIVGGVLATFLGSAPLTIKGPAAGLIVIALGAVQELGGGDVVLGYKRALAVGVVAAVIQILLSFVRAATVGIAMSPSVVHGMLAAIGVIIISKQTHTVLGVTPEGKEPLHLLAEIPHSIANANPEILALGGVALAILFLWPLLKFKWAKLVPAPLIVLALTVPLALIFDLEHQHNYTLLAHSYHVGPEYLVTLPGSLIEAIAFPDFSAVFSGASIKYIAMFALVGSIESTLSVIAVDAMDPKAKPSNLNRDLFASGVGNLVSAMIGGLPMISEIVRSKANVDAGARSGWANFSHGMFLLAFVALAPGLLHMIPLAALGAMLVYTGARLASPAEFRHARDIGNDQLLLFGTTLVVTLATDLLIGVAAGIALKVILHLARGASFSSLFKTTCEETREGDELKLTMHGTAAFTNLLAVRKRLATLDSEIHRVILDLSDVKLVDHTFLSRVETMADEWPDASLQIVGVDGFKASSEHPHAVRRKA</sequence>
<evidence type="ECO:0000259" key="7">
    <source>
        <dbReference type="PROSITE" id="PS50801"/>
    </source>
</evidence>
<feature type="transmembrane region" description="Helical" evidence="6">
    <location>
        <begin position="136"/>
        <end position="155"/>
    </location>
</feature>
<proteinExistence type="predicted"/>
<dbReference type="Proteomes" id="UP000320390">
    <property type="component" value="Chromosome"/>
</dbReference>
<dbReference type="InterPro" id="IPR001902">
    <property type="entry name" value="SLC26A/SulP_fam"/>
</dbReference>
<comment type="subcellular location">
    <subcellularLocation>
        <location evidence="1">Membrane</location>
        <topology evidence="1">Multi-pass membrane protein</topology>
    </subcellularLocation>
</comment>
<evidence type="ECO:0000313" key="8">
    <source>
        <dbReference type="EMBL" id="QDV09529.1"/>
    </source>
</evidence>
<feature type="transmembrane region" description="Helical" evidence="6">
    <location>
        <begin position="409"/>
        <end position="438"/>
    </location>
</feature>
<protein>
    <submittedName>
        <fullName evidence="8">Bicarbonate transporter BicA</fullName>
    </submittedName>
</protein>
<dbReference type="OrthoDB" id="9769739at2"/>
<feature type="domain" description="STAS" evidence="7">
    <location>
        <begin position="465"/>
        <end position="545"/>
    </location>
</feature>
<keyword evidence="9" id="KW-1185">Reference proteome</keyword>
<feature type="transmembrane region" description="Helical" evidence="6">
    <location>
        <begin position="190"/>
        <end position="207"/>
    </location>
</feature>
<feature type="compositionally biased region" description="Low complexity" evidence="5">
    <location>
        <begin position="10"/>
        <end position="20"/>
    </location>
</feature>
<dbReference type="InterPro" id="IPR002645">
    <property type="entry name" value="STAS_dom"/>
</dbReference>
<gene>
    <name evidence="8" type="primary">bicA_1</name>
    <name evidence="8" type="ORF">Poly30_50870</name>
</gene>
<feature type="transmembrane region" description="Helical" evidence="6">
    <location>
        <begin position="62"/>
        <end position="80"/>
    </location>
</feature>
<dbReference type="GO" id="GO:0055085">
    <property type="term" value="P:transmembrane transport"/>
    <property type="evidence" value="ECO:0007669"/>
    <property type="project" value="InterPro"/>
</dbReference>
<dbReference type="InterPro" id="IPR011547">
    <property type="entry name" value="SLC26A/SulP_dom"/>
</dbReference>
<evidence type="ECO:0000256" key="2">
    <source>
        <dbReference type="ARBA" id="ARBA00022692"/>
    </source>
</evidence>
<keyword evidence="2 6" id="KW-0812">Transmembrane</keyword>
<accession>A0A518EZN3</accession>
<dbReference type="PANTHER" id="PTHR11814">
    <property type="entry name" value="SULFATE TRANSPORTER"/>
    <property type="match status" value="1"/>
</dbReference>
<evidence type="ECO:0000256" key="5">
    <source>
        <dbReference type="SAM" id="MobiDB-lite"/>
    </source>
</evidence>
<feature type="transmembrane region" description="Helical" evidence="6">
    <location>
        <begin position="112"/>
        <end position="129"/>
    </location>
</feature>
<reference evidence="8 9" key="1">
    <citation type="submission" date="2019-02" db="EMBL/GenBank/DDBJ databases">
        <title>Deep-cultivation of Planctomycetes and their phenomic and genomic characterization uncovers novel biology.</title>
        <authorList>
            <person name="Wiegand S."/>
            <person name="Jogler M."/>
            <person name="Boedeker C."/>
            <person name="Pinto D."/>
            <person name="Vollmers J."/>
            <person name="Rivas-Marin E."/>
            <person name="Kohn T."/>
            <person name="Peeters S.H."/>
            <person name="Heuer A."/>
            <person name="Rast P."/>
            <person name="Oberbeckmann S."/>
            <person name="Bunk B."/>
            <person name="Jeske O."/>
            <person name="Meyerdierks A."/>
            <person name="Storesund J.E."/>
            <person name="Kallscheuer N."/>
            <person name="Luecker S."/>
            <person name="Lage O.M."/>
            <person name="Pohl T."/>
            <person name="Merkel B.J."/>
            <person name="Hornburger P."/>
            <person name="Mueller R.-W."/>
            <person name="Bruemmer F."/>
            <person name="Labrenz M."/>
            <person name="Spormann A.M."/>
            <person name="Op den Camp H."/>
            <person name="Overmann J."/>
            <person name="Amann R."/>
            <person name="Jetten M.S.M."/>
            <person name="Mascher T."/>
            <person name="Medema M.H."/>
            <person name="Devos D.P."/>
            <person name="Kaster A.-K."/>
            <person name="Ovreas L."/>
            <person name="Rohde M."/>
            <person name="Galperin M.Y."/>
            <person name="Jogler C."/>
        </authorList>
    </citation>
    <scope>NUCLEOTIDE SEQUENCE [LARGE SCALE GENOMIC DNA]</scope>
    <source>
        <strain evidence="8 9">Poly30</strain>
    </source>
</reference>
<feature type="region of interest" description="Disordered" evidence="5">
    <location>
        <begin position="1"/>
        <end position="20"/>
    </location>
</feature>
<name>A0A518EZN3_9BACT</name>
<feature type="transmembrane region" description="Helical" evidence="6">
    <location>
        <begin position="214"/>
        <end position="233"/>
    </location>
</feature>
<evidence type="ECO:0000256" key="3">
    <source>
        <dbReference type="ARBA" id="ARBA00022989"/>
    </source>
</evidence>
<dbReference type="GO" id="GO:0016020">
    <property type="term" value="C:membrane"/>
    <property type="evidence" value="ECO:0007669"/>
    <property type="project" value="UniProtKB-SubCell"/>
</dbReference>
<feature type="transmembrane region" description="Helical" evidence="6">
    <location>
        <begin position="37"/>
        <end position="56"/>
    </location>
</feature>